<gene>
    <name evidence="2" type="ORF">Airi02_013050</name>
</gene>
<keyword evidence="3" id="KW-1185">Reference proteome</keyword>
<sequence length="89" mass="8847">MIAPAAAGGSADGGDDQAGAFVVAEGVHADSGAAGGLGDAQARLAVGAMRPRYWLRIDFERALDPSVGSVTEKPALPVAGSAHRLDPHA</sequence>
<organism evidence="2 3">
    <name type="scientific">Actinoallomurus iriomotensis</name>
    <dbReference type="NCBI Taxonomy" id="478107"/>
    <lineage>
        <taxon>Bacteria</taxon>
        <taxon>Bacillati</taxon>
        <taxon>Actinomycetota</taxon>
        <taxon>Actinomycetes</taxon>
        <taxon>Streptosporangiales</taxon>
        <taxon>Thermomonosporaceae</taxon>
        <taxon>Actinoallomurus</taxon>
    </lineage>
</organism>
<proteinExistence type="predicted"/>
<comment type="caution">
    <text evidence="2">The sequence shown here is derived from an EMBL/GenBank/DDBJ whole genome shotgun (WGS) entry which is preliminary data.</text>
</comment>
<feature type="region of interest" description="Disordered" evidence="1">
    <location>
        <begin position="70"/>
        <end position="89"/>
    </location>
</feature>
<dbReference type="Proteomes" id="UP001165074">
    <property type="component" value="Unassembled WGS sequence"/>
</dbReference>
<evidence type="ECO:0000313" key="2">
    <source>
        <dbReference type="EMBL" id="GLY83375.1"/>
    </source>
</evidence>
<protein>
    <submittedName>
        <fullName evidence="2">Uncharacterized protein</fullName>
    </submittedName>
</protein>
<dbReference type="AlphaFoldDB" id="A0A9W6VX11"/>
<dbReference type="EMBL" id="BSTK01000002">
    <property type="protein sequence ID" value="GLY83375.1"/>
    <property type="molecule type" value="Genomic_DNA"/>
</dbReference>
<evidence type="ECO:0000313" key="3">
    <source>
        <dbReference type="Proteomes" id="UP001165074"/>
    </source>
</evidence>
<evidence type="ECO:0000256" key="1">
    <source>
        <dbReference type="SAM" id="MobiDB-lite"/>
    </source>
</evidence>
<reference evidence="2" key="1">
    <citation type="submission" date="2023-03" db="EMBL/GenBank/DDBJ databases">
        <title>Actinoallomurus iriomotensis NBRC 103684.</title>
        <authorList>
            <person name="Ichikawa N."/>
            <person name="Sato H."/>
            <person name="Tonouchi N."/>
        </authorList>
    </citation>
    <scope>NUCLEOTIDE SEQUENCE</scope>
    <source>
        <strain evidence="2">NBRC 103684</strain>
    </source>
</reference>
<accession>A0A9W6VX11</accession>
<name>A0A9W6VX11_9ACTN</name>